<dbReference type="GO" id="GO:0004650">
    <property type="term" value="F:polygalacturonase activity"/>
    <property type="evidence" value="ECO:0007669"/>
    <property type="project" value="InterPro"/>
</dbReference>
<comment type="similarity">
    <text evidence="1 4">Belongs to the glycosyl hydrolase 28 family.</text>
</comment>
<keyword evidence="3 4" id="KW-0326">Glycosidase</keyword>
<dbReference type="Pfam" id="PF00295">
    <property type="entry name" value="Glyco_hydro_28"/>
    <property type="match status" value="1"/>
</dbReference>
<sequence>MPDHPIANGNLHTIRLQILVVVGVLGVFYVVGHSQLAQNIVWGSQAATKDRSRERIEPETTANTEEWNGACGIDKHGPPKRAVRACITEYGGVGDGRTLNTAAFQKAIAALANIEGGAQLHVPAGHWLTGCFNLTSHLTLYLERGALILGSQNTQDWPLIEPLPSYGSGRERPGKRHTSLLHGKGLVDIWITGDNGTIDGQGGMWWEMWKNRTLVHTRGHLLEFISSQNIVLSNVVLRNSPFWTVHPVYCNNLMVKNVTILAPWDAPNTDGIDPDSSSNVCIEDCYISNGDDLVSIKSGWDEYGLQVARPSINITVRRVIGTTATCSGISIGSEVSGGIENVLVEDLLVFNAAAGIRLKTAPGRGGYVKNVTIKNVKFQRVKRAIEFSGDAGEHPKDVGGGGGLGSSLSDFSKYTAVAGIFIQNVVGTNIVYPGRFISTPQAPFVDICLFNISLDAVSSWSCSFVHGSSSSVIPPLCPPLASFISTSASCNLMYP</sequence>
<dbReference type="InterPro" id="IPR006626">
    <property type="entry name" value="PbH1"/>
</dbReference>
<dbReference type="PANTHER" id="PTHR31339">
    <property type="entry name" value="PECTIN LYASE-RELATED"/>
    <property type="match status" value="1"/>
</dbReference>
<organism evidence="6 7">
    <name type="scientific">Adiantum capillus-veneris</name>
    <name type="common">Maidenhair fern</name>
    <dbReference type="NCBI Taxonomy" id="13818"/>
    <lineage>
        <taxon>Eukaryota</taxon>
        <taxon>Viridiplantae</taxon>
        <taxon>Streptophyta</taxon>
        <taxon>Embryophyta</taxon>
        <taxon>Tracheophyta</taxon>
        <taxon>Polypodiopsida</taxon>
        <taxon>Polypodiidae</taxon>
        <taxon>Polypodiales</taxon>
        <taxon>Pteridineae</taxon>
        <taxon>Pteridaceae</taxon>
        <taxon>Vittarioideae</taxon>
        <taxon>Adiantum</taxon>
    </lineage>
</organism>
<accession>A0A9D4Z9T0</accession>
<dbReference type="InterPro" id="IPR012334">
    <property type="entry name" value="Pectin_lyas_fold"/>
</dbReference>
<feature type="transmembrane region" description="Helical" evidence="5">
    <location>
        <begin position="12"/>
        <end position="31"/>
    </location>
</feature>
<comment type="caution">
    <text evidence="6">The sequence shown here is derived from an EMBL/GenBank/DDBJ whole genome shotgun (WGS) entry which is preliminary data.</text>
</comment>
<dbReference type="EMBL" id="JABFUD020000017">
    <property type="protein sequence ID" value="KAI5067029.1"/>
    <property type="molecule type" value="Genomic_DNA"/>
</dbReference>
<dbReference type="InterPro" id="IPR011050">
    <property type="entry name" value="Pectin_lyase_fold/virulence"/>
</dbReference>
<keyword evidence="2 4" id="KW-0378">Hydrolase</keyword>
<evidence type="ECO:0000256" key="4">
    <source>
        <dbReference type="RuleBase" id="RU361169"/>
    </source>
</evidence>
<dbReference type="SUPFAM" id="SSF51126">
    <property type="entry name" value="Pectin lyase-like"/>
    <property type="match status" value="1"/>
</dbReference>
<evidence type="ECO:0000313" key="7">
    <source>
        <dbReference type="Proteomes" id="UP000886520"/>
    </source>
</evidence>
<dbReference type="PANTHER" id="PTHR31339:SF4">
    <property type="entry name" value="PECTIN LYASE-LIKE SUPERFAMILY PROTEIN"/>
    <property type="match status" value="1"/>
</dbReference>
<name>A0A9D4Z9T0_ADICA</name>
<proteinExistence type="inferred from homology"/>
<keyword evidence="5" id="KW-1133">Transmembrane helix</keyword>
<evidence type="ECO:0008006" key="8">
    <source>
        <dbReference type="Google" id="ProtNLM"/>
    </source>
</evidence>
<keyword evidence="7" id="KW-1185">Reference proteome</keyword>
<evidence type="ECO:0000256" key="2">
    <source>
        <dbReference type="ARBA" id="ARBA00022801"/>
    </source>
</evidence>
<reference evidence="6" key="1">
    <citation type="submission" date="2021-01" db="EMBL/GenBank/DDBJ databases">
        <title>Adiantum capillus-veneris genome.</title>
        <authorList>
            <person name="Fang Y."/>
            <person name="Liao Q."/>
        </authorList>
    </citation>
    <scope>NUCLEOTIDE SEQUENCE</scope>
    <source>
        <strain evidence="6">H3</strain>
        <tissue evidence="6">Leaf</tissue>
    </source>
</reference>
<keyword evidence="5" id="KW-0812">Transmembrane</keyword>
<dbReference type="InterPro" id="IPR000743">
    <property type="entry name" value="Glyco_hydro_28"/>
</dbReference>
<evidence type="ECO:0000256" key="1">
    <source>
        <dbReference type="ARBA" id="ARBA00008834"/>
    </source>
</evidence>
<dbReference type="InterPro" id="IPR051801">
    <property type="entry name" value="GH28_Enzymes"/>
</dbReference>
<evidence type="ECO:0000256" key="5">
    <source>
        <dbReference type="SAM" id="Phobius"/>
    </source>
</evidence>
<dbReference type="Proteomes" id="UP000886520">
    <property type="component" value="Chromosome 17"/>
</dbReference>
<keyword evidence="5" id="KW-0472">Membrane</keyword>
<dbReference type="Gene3D" id="2.160.20.10">
    <property type="entry name" value="Single-stranded right-handed beta-helix, Pectin lyase-like"/>
    <property type="match status" value="1"/>
</dbReference>
<protein>
    <recommendedName>
        <fullName evidence="8">Polygalacturonase</fullName>
    </recommendedName>
</protein>
<dbReference type="SMART" id="SM00710">
    <property type="entry name" value="PbH1"/>
    <property type="match status" value="5"/>
</dbReference>
<dbReference type="AlphaFoldDB" id="A0A9D4Z9T0"/>
<gene>
    <name evidence="6" type="ORF">GOP47_0017557</name>
</gene>
<dbReference type="GO" id="GO:0005975">
    <property type="term" value="P:carbohydrate metabolic process"/>
    <property type="evidence" value="ECO:0007669"/>
    <property type="project" value="InterPro"/>
</dbReference>
<evidence type="ECO:0000313" key="6">
    <source>
        <dbReference type="EMBL" id="KAI5067029.1"/>
    </source>
</evidence>
<evidence type="ECO:0000256" key="3">
    <source>
        <dbReference type="ARBA" id="ARBA00023295"/>
    </source>
</evidence>
<dbReference type="OrthoDB" id="187139at2759"/>